<dbReference type="InterPro" id="IPR051051">
    <property type="entry name" value="E3_ubiq-ligase_TRIM/RNF"/>
</dbReference>
<dbReference type="SMART" id="SM00336">
    <property type="entry name" value="BBOX"/>
    <property type="match status" value="1"/>
</dbReference>
<reference evidence="8" key="3">
    <citation type="submission" date="2025-09" db="UniProtKB">
        <authorList>
            <consortium name="Ensembl"/>
        </authorList>
    </citation>
    <scope>IDENTIFICATION</scope>
</reference>
<protein>
    <submittedName>
        <fullName evidence="8">Tripartite motif-containing protein 16-like</fullName>
    </submittedName>
</protein>
<dbReference type="Pfam" id="PF25600">
    <property type="entry name" value="TRIM_CC"/>
    <property type="match status" value="1"/>
</dbReference>
<evidence type="ECO:0000256" key="1">
    <source>
        <dbReference type="ARBA" id="ARBA00022723"/>
    </source>
</evidence>
<name>A0A8C4XHW5_ERPCA</name>
<keyword evidence="1" id="KW-0479">Metal-binding</keyword>
<dbReference type="CDD" id="cd19802">
    <property type="entry name" value="Bbox1_TRIM8-like"/>
    <property type="match status" value="1"/>
</dbReference>
<dbReference type="InterPro" id="IPR058030">
    <property type="entry name" value="TRIM8/14/16/25/29/45/65_CC"/>
</dbReference>
<dbReference type="CDD" id="cd16040">
    <property type="entry name" value="SPRY_PRY_SNTX"/>
    <property type="match status" value="1"/>
</dbReference>
<evidence type="ECO:0000313" key="8">
    <source>
        <dbReference type="Ensembl" id="ENSECRP00000033245.1"/>
    </source>
</evidence>
<dbReference type="GeneTree" id="ENSGT01150000286950"/>
<dbReference type="SUPFAM" id="SSF49899">
    <property type="entry name" value="Concanavalin A-like lectins/glucanases"/>
    <property type="match status" value="1"/>
</dbReference>
<dbReference type="GO" id="GO:0005737">
    <property type="term" value="C:cytoplasm"/>
    <property type="evidence" value="ECO:0007669"/>
    <property type="project" value="UniProtKB-ARBA"/>
</dbReference>
<dbReference type="PRINTS" id="PR01407">
    <property type="entry name" value="BUTYPHLNCDUF"/>
</dbReference>
<dbReference type="Gene3D" id="2.60.120.920">
    <property type="match status" value="1"/>
</dbReference>
<evidence type="ECO:0000256" key="5">
    <source>
        <dbReference type="SAM" id="MobiDB-lite"/>
    </source>
</evidence>
<sequence length="474" mass="54753">MEASSPQSYAGPDDVPCDICTTGRKRKAGKTCMTCMISYCEAHLQPHKEHRVYKRHKLEEPTGNIEEKLCAKHQRVLEIFCRTDESCVCLLCATTEHKTHDTVTPEEEQTGKQNQLGKRRAKIKERIEEKEKKLEEVKETVVRIKSSTETELQEHEKTFKAVLESIERLRSEVIELIRDYEQKEVSKAEEFIKLLEREIEALKKRNTELDKLSQTNDPIYFLQKFPNTYIPSEDGDSLDIRVDDSLLPETLRKDLSDLQRSLEEISSWKFVKIKGVDTPGYILQNFRMRDQFLKYSCPLTLDPNTIHKRLHLADGNKQVMHKKTETPYPAHPDRFDYWPQVLCSEPLNGTRHYWEVEWSGDGGKIGVTYKGIGRKGKNEEFFLGCNDKSWCLVCSNSQCYVSHNGKNITICTLPSNKIGIYLDYSGGSLSFYSITNKMSLLYKFTVSFTEPLYPGFWVGRNASMKICQLNPSDQ</sequence>
<dbReference type="PANTHER" id="PTHR25465">
    <property type="entry name" value="B-BOX DOMAIN CONTAINING"/>
    <property type="match status" value="1"/>
</dbReference>
<dbReference type="InterPro" id="IPR000315">
    <property type="entry name" value="Znf_B-box"/>
</dbReference>
<accession>A0A8C4XHW5</accession>
<dbReference type="InterPro" id="IPR013320">
    <property type="entry name" value="ConA-like_dom_sf"/>
</dbReference>
<dbReference type="Ensembl" id="ENSECRT00000033971.1">
    <property type="protein sequence ID" value="ENSECRP00000033245.1"/>
    <property type="gene ID" value="ENSECRG00000022516.1"/>
</dbReference>
<reference evidence="8" key="1">
    <citation type="submission" date="2021-06" db="EMBL/GenBank/DDBJ databases">
        <authorList>
            <consortium name="Wellcome Sanger Institute Data Sharing"/>
        </authorList>
    </citation>
    <scope>NUCLEOTIDE SEQUENCE [LARGE SCALE GENOMIC DNA]</scope>
</reference>
<reference evidence="8" key="2">
    <citation type="submission" date="2025-08" db="UniProtKB">
        <authorList>
            <consortium name="Ensembl"/>
        </authorList>
    </citation>
    <scope>IDENTIFICATION</scope>
</reference>
<dbReference type="Pfam" id="PF00643">
    <property type="entry name" value="zf-B_box"/>
    <property type="match status" value="1"/>
</dbReference>
<evidence type="ECO:0000259" key="6">
    <source>
        <dbReference type="PROSITE" id="PS50119"/>
    </source>
</evidence>
<dbReference type="CDD" id="cd19769">
    <property type="entry name" value="Bbox2_TRIM16-like"/>
    <property type="match status" value="1"/>
</dbReference>
<dbReference type="InterPro" id="IPR003879">
    <property type="entry name" value="Butyrophylin_SPRY"/>
</dbReference>
<dbReference type="SMART" id="SM00449">
    <property type="entry name" value="SPRY"/>
    <property type="match status" value="1"/>
</dbReference>
<keyword evidence="3" id="KW-0862">Zinc</keyword>
<dbReference type="GO" id="GO:0008270">
    <property type="term" value="F:zinc ion binding"/>
    <property type="evidence" value="ECO:0007669"/>
    <property type="project" value="UniProtKB-KW"/>
</dbReference>
<feature type="domain" description="B30.2/SPRY" evidence="7">
    <location>
        <begin position="279"/>
        <end position="474"/>
    </location>
</feature>
<keyword evidence="9" id="KW-1185">Reference proteome</keyword>
<proteinExistence type="predicted"/>
<gene>
    <name evidence="8" type="primary">LOC114661667</name>
</gene>
<evidence type="ECO:0000256" key="3">
    <source>
        <dbReference type="ARBA" id="ARBA00022833"/>
    </source>
</evidence>
<evidence type="ECO:0000259" key="7">
    <source>
        <dbReference type="PROSITE" id="PS50188"/>
    </source>
</evidence>
<keyword evidence="2 4" id="KW-0863">Zinc-finger</keyword>
<feature type="region of interest" description="Disordered" evidence="5">
    <location>
        <begin position="100"/>
        <end position="121"/>
    </location>
</feature>
<dbReference type="PANTHER" id="PTHR25465:SF14">
    <property type="entry name" value="E3 UBIQUITIN-PROTEIN LIGASE TRIM65"/>
    <property type="match status" value="1"/>
</dbReference>
<dbReference type="PROSITE" id="PS50188">
    <property type="entry name" value="B302_SPRY"/>
    <property type="match status" value="1"/>
</dbReference>
<dbReference type="AlphaFoldDB" id="A0A8C4XHW5"/>
<dbReference type="Gene3D" id="4.10.830.40">
    <property type="match status" value="1"/>
</dbReference>
<dbReference type="InterPro" id="IPR006574">
    <property type="entry name" value="PRY"/>
</dbReference>
<dbReference type="Pfam" id="PF00622">
    <property type="entry name" value="SPRY"/>
    <property type="match status" value="1"/>
</dbReference>
<dbReference type="SMART" id="SM00589">
    <property type="entry name" value="PRY"/>
    <property type="match status" value="1"/>
</dbReference>
<organism evidence="8 9">
    <name type="scientific">Erpetoichthys calabaricus</name>
    <name type="common">Rope fish</name>
    <name type="synonym">Calamoichthys calabaricus</name>
    <dbReference type="NCBI Taxonomy" id="27687"/>
    <lineage>
        <taxon>Eukaryota</taxon>
        <taxon>Metazoa</taxon>
        <taxon>Chordata</taxon>
        <taxon>Craniata</taxon>
        <taxon>Vertebrata</taxon>
        <taxon>Euteleostomi</taxon>
        <taxon>Actinopterygii</taxon>
        <taxon>Polypteriformes</taxon>
        <taxon>Polypteridae</taxon>
        <taxon>Erpetoichthys</taxon>
    </lineage>
</organism>
<dbReference type="SUPFAM" id="SSF57845">
    <property type="entry name" value="B-box zinc-binding domain"/>
    <property type="match status" value="1"/>
</dbReference>
<evidence type="ECO:0000256" key="2">
    <source>
        <dbReference type="ARBA" id="ARBA00022771"/>
    </source>
</evidence>
<feature type="domain" description="B box-type" evidence="6">
    <location>
        <begin position="65"/>
        <end position="105"/>
    </location>
</feature>
<evidence type="ECO:0000313" key="9">
    <source>
        <dbReference type="Proteomes" id="UP000694620"/>
    </source>
</evidence>
<dbReference type="Proteomes" id="UP000694620">
    <property type="component" value="Chromosome 12"/>
</dbReference>
<dbReference type="InterPro" id="IPR043136">
    <property type="entry name" value="B30.2/SPRY_sf"/>
</dbReference>
<dbReference type="Gene3D" id="3.30.160.60">
    <property type="entry name" value="Classic Zinc Finger"/>
    <property type="match status" value="1"/>
</dbReference>
<evidence type="ECO:0000256" key="4">
    <source>
        <dbReference type="PROSITE-ProRule" id="PRU00024"/>
    </source>
</evidence>
<dbReference type="InterPro" id="IPR003877">
    <property type="entry name" value="SPRY_dom"/>
</dbReference>
<dbReference type="InterPro" id="IPR001870">
    <property type="entry name" value="B30.2/SPRY"/>
</dbReference>
<dbReference type="Pfam" id="PF13765">
    <property type="entry name" value="PRY"/>
    <property type="match status" value="1"/>
</dbReference>
<dbReference type="PROSITE" id="PS50119">
    <property type="entry name" value="ZF_BBOX"/>
    <property type="match status" value="1"/>
</dbReference>